<keyword evidence="2" id="KW-0413">Isomerase</keyword>
<dbReference type="RefSeq" id="WP_062954894.1">
    <property type="nucleotide sequence ID" value="NZ_JPWB01000007.1"/>
</dbReference>
<name>A0A367V8M8_9PROT</name>
<feature type="domain" description="DSBA-like thioredoxin" evidence="1">
    <location>
        <begin position="17"/>
        <end position="218"/>
    </location>
</feature>
<evidence type="ECO:0000259" key="1">
    <source>
        <dbReference type="Pfam" id="PF01323"/>
    </source>
</evidence>
<protein>
    <submittedName>
        <fullName evidence="2">Polyketide biosynthesis dithiol-disulfide isomerase</fullName>
    </submittedName>
</protein>
<dbReference type="SUPFAM" id="SSF52833">
    <property type="entry name" value="Thioredoxin-like"/>
    <property type="match status" value="1"/>
</dbReference>
<evidence type="ECO:0000313" key="3">
    <source>
        <dbReference type="Proteomes" id="UP000253061"/>
    </source>
</evidence>
<dbReference type="Pfam" id="PF01323">
    <property type="entry name" value="DSBA"/>
    <property type="match status" value="1"/>
</dbReference>
<reference evidence="2 3" key="1">
    <citation type="submission" date="2014-07" db="EMBL/GenBank/DDBJ databases">
        <title>Draft genome sequence of Thalassospira profundimaris R8-17.</title>
        <authorList>
            <person name="Lai Q."/>
            <person name="Shao Z."/>
        </authorList>
    </citation>
    <scope>NUCLEOTIDE SEQUENCE [LARGE SCALE GENOMIC DNA]</scope>
    <source>
        <strain evidence="2 3">R8-17</strain>
    </source>
</reference>
<evidence type="ECO:0000313" key="2">
    <source>
        <dbReference type="EMBL" id="RCK20620.1"/>
    </source>
</evidence>
<dbReference type="InterPro" id="IPR001853">
    <property type="entry name" value="DSBA-like_thioredoxin_dom"/>
</dbReference>
<organism evidence="2 3">
    <name type="scientific">Thalassospira profundimaris</name>
    <dbReference type="NCBI Taxonomy" id="502049"/>
    <lineage>
        <taxon>Bacteria</taxon>
        <taxon>Pseudomonadati</taxon>
        <taxon>Pseudomonadota</taxon>
        <taxon>Alphaproteobacteria</taxon>
        <taxon>Rhodospirillales</taxon>
        <taxon>Thalassospiraceae</taxon>
        <taxon>Thalassospira</taxon>
    </lineage>
</organism>
<dbReference type="EMBL" id="JPWB01000007">
    <property type="protein sequence ID" value="RCK20620.1"/>
    <property type="molecule type" value="Genomic_DNA"/>
</dbReference>
<proteinExistence type="predicted"/>
<comment type="caution">
    <text evidence="2">The sequence shown here is derived from an EMBL/GenBank/DDBJ whole genome shotgun (WGS) entry which is preliminary data.</text>
</comment>
<accession>A0A367V8M8</accession>
<dbReference type="PANTHER" id="PTHR13887:SF41">
    <property type="entry name" value="THIOREDOXIN SUPERFAMILY PROTEIN"/>
    <property type="match status" value="1"/>
</dbReference>
<dbReference type="Gene3D" id="3.40.30.10">
    <property type="entry name" value="Glutaredoxin"/>
    <property type="match status" value="1"/>
</dbReference>
<dbReference type="Proteomes" id="UP000253061">
    <property type="component" value="Unassembled WGS sequence"/>
</dbReference>
<dbReference type="GO" id="GO:0016853">
    <property type="term" value="F:isomerase activity"/>
    <property type="evidence" value="ECO:0007669"/>
    <property type="project" value="UniProtKB-KW"/>
</dbReference>
<dbReference type="PANTHER" id="PTHR13887">
    <property type="entry name" value="GLUTATHIONE S-TRANSFERASE KAPPA"/>
    <property type="match status" value="1"/>
</dbReference>
<dbReference type="CDD" id="cd03024">
    <property type="entry name" value="DsbA_FrnE"/>
    <property type="match status" value="1"/>
</dbReference>
<dbReference type="InterPro" id="IPR036249">
    <property type="entry name" value="Thioredoxin-like_sf"/>
</dbReference>
<dbReference type="GO" id="GO:0016491">
    <property type="term" value="F:oxidoreductase activity"/>
    <property type="evidence" value="ECO:0007669"/>
    <property type="project" value="InterPro"/>
</dbReference>
<gene>
    <name evidence="2" type="ORF">TH6_16355</name>
</gene>
<dbReference type="AlphaFoldDB" id="A0A367V8M8"/>
<sequence>MNWQFGQSEPSNAPIRIEAIVDTICPWCYIGKKRLEKALAREKLDNLIIHWRPFLLNPDMPSGGIDRKLYLSAKFGGAESAERVYRAIEDAGAAVGIPFKFDQIKVTPDSTDSHRLITKVCAERPAVGNDLVEDLFVAYFLEGQDIGDHELLAEIAVRHGEDRNEILEYLAGDMDREFVGQENRVAHQMGVTGVPCFLFNSRHALSGAQEPDILQRMIRLARQEEIPV</sequence>